<keyword evidence="2" id="KW-1133">Transmembrane helix</keyword>
<proteinExistence type="predicted"/>
<organism evidence="5 6">
    <name type="scientific">Pseudolactococcus chungangensis CAU 28 = DSM 22330</name>
    <dbReference type="NCBI Taxonomy" id="1122154"/>
    <lineage>
        <taxon>Bacteria</taxon>
        <taxon>Bacillati</taxon>
        <taxon>Bacillota</taxon>
        <taxon>Bacilli</taxon>
        <taxon>Lactobacillales</taxon>
        <taxon>Streptococcaceae</taxon>
        <taxon>Pseudolactococcus</taxon>
    </lineage>
</organism>
<reference evidence="5 6" key="2">
    <citation type="submission" date="2016-11" db="EMBL/GenBank/DDBJ databases">
        <authorList>
            <person name="Jaros S."/>
            <person name="Januszkiewicz K."/>
            <person name="Wedrychowicz H."/>
        </authorList>
    </citation>
    <scope>NUCLEOTIDE SEQUENCE [LARGE SCALE GENOMIC DNA]</scope>
    <source>
        <strain evidence="5 6">DSM 22330</strain>
    </source>
</reference>
<dbReference type="RefSeq" id="WP_031365285.1">
    <property type="nucleotide sequence ID" value="NZ_FPKS01000003.1"/>
</dbReference>
<dbReference type="AlphaFoldDB" id="A0A1K2H8A7"/>
<dbReference type="EMBL" id="FPKS01000003">
    <property type="protein sequence ID" value="SFZ72904.1"/>
    <property type="molecule type" value="Genomic_DNA"/>
</dbReference>
<dbReference type="Proteomes" id="UP000185655">
    <property type="component" value="Unassembled WGS sequence"/>
</dbReference>
<evidence type="ECO:0000313" key="4">
    <source>
        <dbReference type="EMBL" id="PCS03929.1"/>
    </source>
</evidence>
<feature type="region of interest" description="Disordered" evidence="1">
    <location>
        <begin position="1"/>
        <end position="29"/>
    </location>
</feature>
<feature type="transmembrane region" description="Helical" evidence="2">
    <location>
        <begin position="38"/>
        <end position="59"/>
    </location>
</feature>
<evidence type="ECO:0000313" key="7">
    <source>
        <dbReference type="Proteomes" id="UP000218979"/>
    </source>
</evidence>
<dbReference type="Proteomes" id="UP000218979">
    <property type="component" value="Unassembled WGS sequence"/>
</dbReference>
<dbReference type="InterPro" id="IPR018392">
    <property type="entry name" value="LysM"/>
</dbReference>
<evidence type="ECO:0000256" key="1">
    <source>
        <dbReference type="SAM" id="MobiDB-lite"/>
    </source>
</evidence>
<dbReference type="SMART" id="SM00257">
    <property type="entry name" value="LysM"/>
    <property type="match status" value="1"/>
</dbReference>
<feature type="region of interest" description="Disordered" evidence="1">
    <location>
        <begin position="74"/>
        <end position="112"/>
    </location>
</feature>
<feature type="compositionally biased region" description="Basic and acidic residues" evidence="1">
    <location>
        <begin position="19"/>
        <end position="29"/>
    </location>
</feature>
<dbReference type="PROSITE" id="PS51782">
    <property type="entry name" value="LYSM"/>
    <property type="match status" value="1"/>
</dbReference>
<name>A0A1K2H8A7_9LACT</name>
<keyword evidence="2" id="KW-0812">Transmembrane</keyword>
<gene>
    <name evidence="4" type="ORF">RR45_GL001957</name>
    <name evidence="5" type="ORF">SAMN02746068_00684</name>
</gene>
<dbReference type="OrthoDB" id="2242633at2"/>
<sequence>MTKKNEPWNNEVYGAMQESRGELPPKRSAKKNEVSTNFLTFLVVLLFMIIGGIVVIIVWNNRLVDNTKISSSFYTSKSSVSKATSASQSSAATEDKSSDSKTAESSSTVAGETTTVEAGEGLYSIAARTGVDAQTIAKANGMTVENWYANPGDVIKLK</sequence>
<accession>A0A1K2H8A7</accession>
<dbReference type="STRING" id="1122154.SAMN02746068_00684"/>
<dbReference type="Gene3D" id="3.10.350.10">
    <property type="entry name" value="LysM domain"/>
    <property type="match status" value="1"/>
</dbReference>
<dbReference type="SUPFAM" id="SSF54106">
    <property type="entry name" value="LysM domain"/>
    <property type="match status" value="1"/>
</dbReference>
<evidence type="ECO:0000259" key="3">
    <source>
        <dbReference type="PROSITE" id="PS51782"/>
    </source>
</evidence>
<dbReference type="NCBIfam" id="NF042931">
    <property type="entry name" value="SAG1386_EF1546"/>
    <property type="match status" value="1"/>
</dbReference>
<dbReference type="InterPro" id="IPR036779">
    <property type="entry name" value="LysM_dom_sf"/>
</dbReference>
<feature type="domain" description="LysM" evidence="3">
    <location>
        <begin position="112"/>
        <end position="157"/>
    </location>
</feature>
<reference evidence="4 7" key="1">
    <citation type="submission" date="2014-12" db="EMBL/GenBank/DDBJ databases">
        <title>Draft genome sequences of 10 type strains of Lactococcus.</title>
        <authorList>
            <person name="Sun Z."/>
            <person name="Zhong Z."/>
            <person name="Liu W."/>
            <person name="Zhang W."/>
            <person name="Zhang H."/>
        </authorList>
    </citation>
    <scope>NUCLEOTIDE SEQUENCE [LARGE SCALE GENOMIC DNA]</scope>
    <source>
        <strain evidence="4 7">DSM 22330</strain>
    </source>
</reference>
<dbReference type="EMBL" id="JXJT01000007">
    <property type="protein sequence ID" value="PCS03929.1"/>
    <property type="molecule type" value="Genomic_DNA"/>
</dbReference>
<feature type="compositionally biased region" description="Basic and acidic residues" evidence="1">
    <location>
        <begin position="93"/>
        <end position="102"/>
    </location>
</feature>
<evidence type="ECO:0000313" key="6">
    <source>
        <dbReference type="Proteomes" id="UP000185655"/>
    </source>
</evidence>
<dbReference type="CDD" id="cd00118">
    <property type="entry name" value="LysM"/>
    <property type="match status" value="1"/>
</dbReference>
<evidence type="ECO:0000313" key="5">
    <source>
        <dbReference type="EMBL" id="SFZ72904.1"/>
    </source>
</evidence>
<feature type="compositionally biased region" description="Low complexity" evidence="1">
    <location>
        <begin position="74"/>
        <end position="92"/>
    </location>
</feature>
<keyword evidence="2" id="KW-0472">Membrane</keyword>
<protein>
    <submittedName>
        <fullName evidence="5">LysM domain-containing protein</fullName>
    </submittedName>
</protein>
<evidence type="ECO:0000256" key="2">
    <source>
        <dbReference type="SAM" id="Phobius"/>
    </source>
</evidence>
<dbReference type="InterPro" id="IPR049981">
    <property type="entry name" value="SPy_0802-like"/>
</dbReference>
<dbReference type="Pfam" id="PF01476">
    <property type="entry name" value="LysM"/>
    <property type="match status" value="1"/>
</dbReference>
<keyword evidence="7" id="KW-1185">Reference proteome</keyword>